<evidence type="ECO:0000313" key="2">
    <source>
        <dbReference type="Proteomes" id="UP001620645"/>
    </source>
</evidence>
<gene>
    <name evidence="1" type="ORF">niasHS_011674</name>
</gene>
<dbReference type="Proteomes" id="UP001620645">
    <property type="component" value="Unassembled WGS sequence"/>
</dbReference>
<organism evidence="1 2">
    <name type="scientific">Heterodera schachtii</name>
    <name type="common">Sugarbeet cyst nematode worm</name>
    <name type="synonym">Tylenchus schachtii</name>
    <dbReference type="NCBI Taxonomy" id="97005"/>
    <lineage>
        <taxon>Eukaryota</taxon>
        <taxon>Metazoa</taxon>
        <taxon>Ecdysozoa</taxon>
        <taxon>Nematoda</taxon>
        <taxon>Chromadorea</taxon>
        <taxon>Rhabditida</taxon>
        <taxon>Tylenchina</taxon>
        <taxon>Tylenchomorpha</taxon>
        <taxon>Tylenchoidea</taxon>
        <taxon>Heteroderidae</taxon>
        <taxon>Heteroderinae</taxon>
        <taxon>Heterodera</taxon>
    </lineage>
</organism>
<dbReference type="AlphaFoldDB" id="A0ABD2IUZ2"/>
<proteinExistence type="predicted"/>
<protein>
    <submittedName>
        <fullName evidence="1">Uncharacterized protein</fullName>
    </submittedName>
</protein>
<reference evidence="1 2" key="1">
    <citation type="submission" date="2024-10" db="EMBL/GenBank/DDBJ databases">
        <authorList>
            <person name="Kim D."/>
        </authorList>
    </citation>
    <scope>NUCLEOTIDE SEQUENCE [LARGE SCALE GENOMIC DNA]</scope>
    <source>
        <strain evidence="1">Taebaek</strain>
    </source>
</reference>
<comment type="caution">
    <text evidence="1">The sequence shown here is derived from an EMBL/GenBank/DDBJ whole genome shotgun (WGS) entry which is preliminary data.</text>
</comment>
<dbReference type="EMBL" id="JBICCN010000273">
    <property type="protein sequence ID" value="KAL3081430.1"/>
    <property type="molecule type" value="Genomic_DNA"/>
</dbReference>
<accession>A0ABD2IUZ2</accession>
<sequence length="106" mass="12126">MRKNFPISLITITVPSMITLLLITFGAISVVDAIEVVVEDGTKSEAEDMAKALALSKTHFWRHMMPGWECFSDRINSRDQFGFQSIGEMDHFCLKWKDMAWAVKWA</sequence>
<evidence type="ECO:0000313" key="1">
    <source>
        <dbReference type="EMBL" id="KAL3081430.1"/>
    </source>
</evidence>
<keyword evidence="2" id="KW-1185">Reference proteome</keyword>
<name>A0ABD2IUZ2_HETSC</name>